<dbReference type="Proteomes" id="UP000824540">
    <property type="component" value="Unassembled WGS sequence"/>
</dbReference>
<evidence type="ECO:0000313" key="2">
    <source>
        <dbReference type="EMBL" id="KAG9331785.1"/>
    </source>
</evidence>
<evidence type="ECO:0000256" key="1">
    <source>
        <dbReference type="SAM" id="MobiDB-lite"/>
    </source>
</evidence>
<feature type="region of interest" description="Disordered" evidence="1">
    <location>
        <begin position="457"/>
        <end position="476"/>
    </location>
</feature>
<protein>
    <submittedName>
        <fullName evidence="2">Uncharacterized protein</fullName>
    </submittedName>
</protein>
<accession>A0A8T2MUJ5</accession>
<feature type="region of interest" description="Disordered" evidence="1">
    <location>
        <begin position="198"/>
        <end position="252"/>
    </location>
</feature>
<keyword evidence="3" id="KW-1185">Reference proteome</keyword>
<gene>
    <name evidence="2" type="ORF">JZ751_017016</name>
</gene>
<dbReference type="EMBL" id="JAFBMS010000289">
    <property type="protein sequence ID" value="KAG9331785.1"/>
    <property type="molecule type" value="Genomic_DNA"/>
</dbReference>
<feature type="region of interest" description="Disordered" evidence="1">
    <location>
        <begin position="529"/>
        <end position="563"/>
    </location>
</feature>
<evidence type="ECO:0000313" key="3">
    <source>
        <dbReference type="Proteomes" id="UP000824540"/>
    </source>
</evidence>
<comment type="caution">
    <text evidence="2">The sequence shown here is derived from an EMBL/GenBank/DDBJ whole genome shotgun (WGS) entry which is preliminary data.</text>
</comment>
<reference evidence="2" key="1">
    <citation type="thesis" date="2021" institute="BYU ScholarsArchive" country="Provo, UT, USA">
        <title>Applications of and Algorithms for Genome Assembly and Genomic Analyses with an Emphasis on Marine Teleosts.</title>
        <authorList>
            <person name="Pickett B.D."/>
        </authorList>
    </citation>
    <scope>NUCLEOTIDE SEQUENCE</scope>
    <source>
        <strain evidence="2">HI-2016</strain>
    </source>
</reference>
<proteinExistence type="predicted"/>
<feature type="compositionally biased region" description="Basic and acidic residues" evidence="1">
    <location>
        <begin position="238"/>
        <end position="252"/>
    </location>
</feature>
<dbReference type="AlphaFoldDB" id="A0A8T2MUJ5"/>
<sequence>MVKGLSSEVSGRGALSQMNHTGSGGVGGWGGWAGGAPNWTFMCVWWGQRSVYVSLGLVFSSWEYKEVGDSLSMVCLYPGHCGMALASHPALGVCSGGASVSYQTPVSLSIAGCMPEREWTVPSFVEPALASREGLAQALRPALLWRAVGVGGASVLGGGGVWMWGGEGLQCVSLAQLSSWHRTQPSCSRGYTWGARGAAGSAKGLPREGQATGPRRNQDMGGIKGGNKQTLGGNRKKQTNDKEKGKRTELSRQRLTPVANGANLSVDWVRWRPVVKGGGEERIGEGPAWELLCRAPPKRVLGGNKGKRQTRMQISITKVYVEGWEVGRASEGGWGVWDLCLCVLGGQGRWRVIVTWDEVFGVPLHTLPHSSPCVGSPLTRGQEEAGLIASVPRAKDLAVLRRNGLVYMRTVFIGQRRLSCLSIHFGIFKHISTSERLCATGDGTFNSAREEGWRGTAASADVGEKVPLPSTTPPTLKNPTMTAIHLPQIPLFPSQSNTPEENHLIMPERNPHRGTPVAQSSSLRKECRTSALHSGLHPPTQEDAVTHDSSHLSSPHFLPHRGLTTDHGKVTLTGLSSRYDKQMLTRQVYWQACGTCEKARFCQPHSPTDERSWSVMHHIEYTVKHELVWTIYERKMEVDESFSCRKDYRGNVAKFECLIFLSQQMKCGWIVFVAGGETHPAAGSGRFQFLEQAEECHIVGV</sequence>
<organism evidence="2 3">
    <name type="scientific">Albula glossodonta</name>
    <name type="common">roundjaw bonefish</name>
    <dbReference type="NCBI Taxonomy" id="121402"/>
    <lineage>
        <taxon>Eukaryota</taxon>
        <taxon>Metazoa</taxon>
        <taxon>Chordata</taxon>
        <taxon>Craniata</taxon>
        <taxon>Vertebrata</taxon>
        <taxon>Euteleostomi</taxon>
        <taxon>Actinopterygii</taxon>
        <taxon>Neopterygii</taxon>
        <taxon>Teleostei</taxon>
        <taxon>Albuliformes</taxon>
        <taxon>Albulidae</taxon>
        <taxon>Albula</taxon>
    </lineage>
</organism>
<name>A0A8T2MUJ5_9TELE</name>